<sequence length="276" mass="30810">MLMAALAGAALVSLLGWRTVSVRGGVELETEGQQLALENSFFDSIFARDQAKHVSARSHKHKAADAHAAPQHHQVAEKHKHGISAKQERRLDNDFYDSMENQAVQLTSPRKKHLAKVMQAKHAAHREQEAKSSSHTHASSNEKAKGSARRDSGRSFSEDFAKAKEALIREKEKMRHLEDKDNEKADLQKTKLERLRAHEQARQYEKHLDAINSKVFPSSMDDLEARQDTTKSVSHALVDDLHAQHASKKLRLLKGEGSARSTHPISSSHQPKSTVG</sequence>
<feature type="region of interest" description="Disordered" evidence="1">
    <location>
        <begin position="104"/>
        <end position="157"/>
    </location>
</feature>
<feature type="compositionally biased region" description="Basic and acidic residues" evidence="1">
    <location>
        <begin position="140"/>
        <end position="157"/>
    </location>
</feature>
<feature type="region of interest" description="Disordered" evidence="1">
    <location>
        <begin position="53"/>
        <end position="85"/>
    </location>
</feature>
<protein>
    <submittedName>
        <fullName evidence="3 4">Uncharacterized protein</fullName>
    </submittedName>
</protein>
<dbReference type="PaxDb" id="55529-EKX31975"/>
<keyword evidence="5" id="KW-1185">Reference proteome</keyword>
<name>L1I7Y5_GUITC</name>
<dbReference type="Proteomes" id="UP000011087">
    <property type="component" value="Unassembled WGS sequence"/>
</dbReference>
<reference evidence="4" key="3">
    <citation type="submission" date="2016-03" db="UniProtKB">
        <authorList>
            <consortium name="EnsemblProtists"/>
        </authorList>
    </citation>
    <scope>IDENTIFICATION</scope>
</reference>
<reference evidence="3 5" key="1">
    <citation type="journal article" date="2012" name="Nature">
        <title>Algal genomes reveal evolutionary mosaicism and the fate of nucleomorphs.</title>
        <authorList>
            <consortium name="DOE Joint Genome Institute"/>
            <person name="Curtis B.A."/>
            <person name="Tanifuji G."/>
            <person name="Burki F."/>
            <person name="Gruber A."/>
            <person name="Irimia M."/>
            <person name="Maruyama S."/>
            <person name="Arias M.C."/>
            <person name="Ball S.G."/>
            <person name="Gile G.H."/>
            <person name="Hirakawa Y."/>
            <person name="Hopkins J.F."/>
            <person name="Kuo A."/>
            <person name="Rensing S.A."/>
            <person name="Schmutz J."/>
            <person name="Symeonidi A."/>
            <person name="Elias M."/>
            <person name="Eveleigh R.J."/>
            <person name="Herman E.K."/>
            <person name="Klute M.J."/>
            <person name="Nakayama T."/>
            <person name="Obornik M."/>
            <person name="Reyes-Prieto A."/>
            <person name="Armbrust E.V."/>
            <person name="Aves S.J."/>
            <person name="Beiko R.G."/>
            <person name="Coutinho P."/>
            <person name="Dacks J.B."/>
            <person name="Durnford D.G."/>
            <person name="Fast N.M."/>
            <person name="Green B.R."/>
            <person name="Grisdale C.J."/>
            <person name="Hempel F."/>
            <person name="Henrissat B."/>
            <person name="Hoppner M.P."/>
            <person name="Ishida K."/>
            <person name="Kim E."/>
            <person name="Koreny L."/>
            <person name="Kroth P.G."/>
            <person name="Liu Y."/>
            <person name="Malik S.B."/>
            <person name="Maier U.G."/>
            <person name="McRose D."/>
            <person name="Mock T."/>
            <person name="Neilson J.A."/>
            <person name="Onodera N.T."/>
            <person name="Poole A.M."/>
            <person name="Pritham E.J."/>
            <person name="Richards T.A."/>
            <person name="Rocap G."/>
            <person name="Roy S.W."/>
            <person name="Sarai C."/>
            <person name="Schaack S."/>
            <person name="Shirato S."/>
            <person name="Slamovits C.H."/>
            <person name="Spencer D.F."/>
            <person name="Suzuki S."/>
            <person name="Worden A.Z."/>
            <person name="Zauner S."/>
            <person name="Barry K."/>
            <person name="Bell C."/>
            <person name="Bharti A.K."/>
            <person name="Crow J.A."/>
            <person name="Grimwood J."/>
            <person name="Kramer R."/>
            <person name="Lindquist E."/>
            <person name="Lucas S."/>
            <person name="Salamov A."/>
            <person name="McFadden G.I."/>
            <person name="Lane C.E."/>
            <person name="Keeling P.J."/>
            <person name="Gray M.W."/>
            <person name="Grigoriev I.V."/>
            <person name="Archibald J.M."/>
        </authorList>
    </citation>
    <scope>NUCLEOTIDE SEQUENCE</scope>
    <source>
        <strain evidence="3 5">CCMP2712</strain>
    </source>
</reference>
<evidence type="ECO:0000313" key="5">
    <source>
        <dbReference type="Proteomes" id="UP000011087"/>
    </source>
</evidence>
<proteinExistence type="predicted"/>
<feature type="signal peptide" evidence="2">
    <location>
        <begin position="1"/>
        <end position="24"/>
    </location>
</feature>
<evidence type="ECO:0000256" key="2">
    <source>
        <dbReference type="SAM" id="SignalP"/>
    </source>
</evidence>
<dbReference type="EMBL" id="JH993221">
    <property type="protein sequence ID" value="EKX31975.1"/>
    <property type="molecule type" value="Genomic_DNA"/>
</dbReference>
<dbReference type="HOGENOM" id="CLU_1009887_0_0_1"/>
<dbReference type="KEGG" id="gtt:GUITHDRAFT_156438"/>
<feature type="compositionally biased region" description="Polar residues" evidence="1">
    <location>
        <begin position="259"/>
        <end position="276"/>
    </location>
</feature>
<dbReference type="AlphaFoldDB" id="L1I7Y5"/>
<evidence type="ECO:0000313" key="4">
    <source>
        <dbReference type="EnsemblProtists" id="EKX31975"/>
    </source>
</evidence>
<dbReference type="RefSeq" id="XP_005818955.1">
    <property type="nucleotide sequence ID" value="XM_005818898.1"/>
</dbReference>
<accession>L1I7Y5</accession>
<keyword evidence="2" id="KW-0732">Signal</keyword>
<dbReference type="EnsemblProtists" id="EKX31975">
    <property type="protein sequence ID" value="EKX31975"/>
    <property type="gene ID" value="GUITHDRAFT_156438"/>
</dbReference>
<reference evidence="5" key="2">
    <citation type="submission" date="2012-11" db="EMBL/GenBank/DDBJ databases">
        <authorList>
            <person name="Kuo A."/>
            <person name="Curtis B.A."/>
            <person name="Tanifuji G."/>
            <person name="Burki F."/>
            <person name="Gruber A."/>
            <person name="Irimia M."/>
            <person name="Maruyama S."/>
            <person name="Arias M.C."/>
            <person name="Ball S.G."/>
            <person name="Gile G.H."/>
            <person name="Hirakawa Y."/>
            <person name="Hopkins J.F."/>
            <person name="Rensing S.A."/>
            <person name="Schmutz J."/>
            <person name="Symeonidi A."/>
            <person name="Elias M."/>
            <person name="Eveleigh R.J."/>
            <person name="Herman E.K."/>
            <person name="Klute M.J."/>
            <person name="Nakayama T."/>
            <person name="Obornik M."/>
            <person name="Reyes-Prieto A."/>
            <person name="Armbrust E.V."/>
            <person name="Aves S.J."/>
            <person name="Beiko R.G."/>
            <person name="Coutinho P."/>
            <person name="Dacks J.B."/>
            <person name="Durnford D.G."/>
            <person name="Fast N.M."/>
            <person name="Green B.R."/>
            <person name="Grisdale C."/>
            <person name="Hempe F."/>
            <person name="Henrissat B."/>
            <person name="Hoppner M.P."/>
            <person name="Ishida K.-I."/>
            <person name="Kim E."/>
            <person name="Koreny L."/>
            <person name="Kroth P.G."/>
            <person name="Liu Y."/>
            <person name="Malik S.-B."/>
            <person name="Maier U.G."/>
            <person name="McRose D."/>
            <person name="Mock T."/>
            <person name="Neilson J.A."/>
            <person name="Onodera N.T."/>
            <person name="Poole A.M."/>
            <person name="Pritham E.J."/>
            <person name="Richards T.A."/>
            <person name="Rocap G."/>
            <person name="Roy S.W."/>
            <person name="Sarai C."/>
            <person name="Schaack S."/>
            <person name="Shirato S."/>
            <person name="Slamovits C.H."/>
            <person name="Spencer D.F."/>
            <person name="Suzuki S."/>
            <person name="Worden A.Z."/>
            <person name="Zauner S."/>
            <person name="Barry K."/>
            <person name="Bell C."/>
            <person name="Bharti A.K."/>
            <person name="Crow J.A."/>
            <person name="Grimwood J."/>
            <person name="Kramer R."/>
            <person name="Lindquist E."/>
            <person name="Lucas S."/>
            <person name="Salamov A."/>
            <person name="McFadden G.I."/>
            <person name="Lane C.E."/>
            <person name="Keeling P.J."/>
            <person name="Gray M.W."/>
            <person name="Grigoriev I.V."/>
            <person name="Archibald J.M."/>
        </authorList>
    </citation>
    <scope>NUCLEOTIDE SEQUENCE</scope>
    <source>
        <strain evidence="5">CCMP2712</strain>
    </source>
</reference>
<evidence type="ECO:0000256" key="1">
    <source>
        <dbReference type="SAM" id="MobiDB-lite"/>
    </source>
</evidence>
<feature type="chain" id="PRO_5008769694" evidence="2">
    <location>
        <begin position="25"/>
        <end position="276"/>
    </location>
</feature>
<feature type="region of interest" description="Disordered" evidence="1">
    <location>
        <begin position="248"/>
        <end position="276"/>
    </location>
</feature>
<evidence type="ECO:0000313" key="3">
    <source>
        <dbReference type="EMBL" id="EKX31975.1"/>
    </source>
</evidence>
<gene>
    <name evidence="3" type="ORF">GUITHDRAFT_156438</name>
</gene>
<dbReference type="GeneID" id="17288703"/>
<organism evidence="3">
    <name type="scientific">Guillardia theta (strain CCMP2712)</name>
    <name type="common">Cryptophyte</name>
    <dbReference type="NCBI Taxonomy" id="905079"/>
    <lineage>
        <taxon>Eukaryota</taxon>
        <taxon>Cryptophyceae</taxon>
        <taxon>Pyrenomonadales</taxon>
        <taxon>Geminigeraceae</taxon>
        <taxon>Guillardia</taxon>
    </lineage>
</organism>